<feature type="compositionally biased region" description="Acidic residues" evidence="1">
    <location>
        <begin position="39"/>
        <end position="52"/>
    </location>
</feature>
<name>A0A699XD93_TANCI</name>
<dbReference type="AlphaFoldDB" id="A0A699XD93"/>
<accession>A0A699XD93</accession>
<feature type="region of interest" description="Disordered" evidence="1">
    <location>
        <begin position="72"/>
        <end position="97"/>
    </location>
</feature>
<proteinExistence type="predicted"/>
<feature type="non-terminal residue" evidence="2">
    <location>
        <position position="1"/>
    </location>
</feature>
<protein>
    <submittedName>
        <fullName evidence="2">Uncharacterized protein</fullName>
    </submittedName>
</protein>
<evidence type="ECO:0000313" key="2">
    <source>
        <dbReference type="EMBL" id="GFD54514.1"/>
    </source>
</evidence>
<organism evidence="2">
    <name type="scientific">Tanacetum cinerariifolium</name>
    <name type="common">Dalmatian daisy</name>
    <name type="synonym">Chrysanthemum cinerariifolium</name>
    <dbReference type="NCBI Taxonomy" id="118510"/>
    <lineage>
        <taxon>Eukaryota</taxon>
        <taxon>Viridiplantae</taxon>
        <taxon>Streptophyta</taxon>
        <taxon>Embryophyta</taxon>
        <taxon>Tracheophyta</taxon>
        <taxon>Spermatophyta</taxon>
        <taxon>Magnoliopsida</taxon>
        <taxon>eudicotyledons</taxon>
        <taxon>Gunneridae</taxon>
        <taxon>Pentapetalae</taxon>
        <taxon>asterids</taxon>
        <taxon>campanulids</taxon>
        <taxon>Asterales</taxon>
        <taxon>Asteraceae</taxon>
        <taxon>Asteroideae</taxon>
        <taxon>Anthemideae</taxon>
        <taxon>Anthemidinae</taxon>
        <taxon>Tanacetum</taxon>
    </lineage>
</organism>
<dbReference type="EMBL" id="BKCJ011806878">
    <property type="protein sequence ID" value="GFD54514.1"/>
    <property type="molecule type" value="Genomic_DNA"/>
</dbReference>
<gene>
    <name evidence="2" type="ORF">Tci_926483</name>
</gene>
<feature type="non-terminal residue" evidence="2">
    <location>
        <position position="97"/>
    </location>
</feature>
<sequence length="97" mass="10512">QPLPASPIVLSSGYIADSAPIEDDFEEDPEIDPVNYADAADDEDESSNDEEEHLAPANLALLVHDFVPLSKETKPFKTDESAATPPPTSSHHIILFN</sequence>
<feature type="compositionally biased region" description="Acidic residues" evidence="1">
    <location>
        <begin position="20"/>
        <end position="31"/>
    </location>
</feature>
<feature type="region of interest" description="Disordered" evidence="1">
    <location>
        <begin position="14"/>
        <end position="54"/>
    </location>
</feature>
<evidence type="ECO:0000256" key="1">
    <source>
        <dbReference type="SAM" id="MobiDB-lite"/>
    </source>
</evidence>
<reference evidence="2" key="1">
    <citation type="journal article" date="2019" name="Sci. Rep.">
        <title>Draft genome of Tanacetum cinerariifolium, the natural source of mosquito coil.</title>
        <authorList>
            <person name="Yamashiro T."/>
            <person name="Shiraishi A."/>
            <person name="Satake H."/>
            <person name="Nakayama K."/>
        </authorList>
    </citation>
    <scope>NUCLEOTIDE SEQUENCE</scope>
</reference>
<comment type="caution">
    <text evidence="2">The sequence shown here is derived from an EMBL/GenBank/DDBJ whole genome shotgun (WGS) entry which is preliminary data.</text>
</comment>